<dbReference type="InParanoid" id="Q02B80"/>
<dbReference type="Gene3D" id="3.20.20.70">
    <property type="entry name" value="Aldolase class I"/>
    <property type="match status" value="1"/>
</dbReference>
<evidence type="ECO:0000256" key="3">
    <source>
        <dbReference type="ARBA" id="ARBA00022643"/>
    </source>
</evidence>
<dbReference type="Pfam" id="PF00724">
    <property type="entry name" value="Oxidored_FMN"/>
    <property type="match status" value="1"/>
</dbReference>
<dbReference type="GO" id="GO:0050661">
    <property type="term" value="F:NADP binding"/>
    <property type="evidence" value="ECO:0007669"/>
    <property type="project" value="InterPro"/>
</dbReference>
<dbReference type="InterPro" id="IPR013785">
    <property type="entry name" value="Aldolase_TIM"/>
</dbReference>
<evidence type="ECO:0000256" key="4">
    <source>
        <dbReference type="ARBA" id="ARBA00022857"/>
    </source>
</evidence>
<evidence type="ECO:0000256" key="1">
    <source>
        <dbReference type="ARBA" id="ARBA00001917"/>
    </source>
</evidence>
<evidence type="ECO:0000259" key="6">
    <source>
        <dbReference type="Pfam" id="PF00724"/>
    </source>
</evidence>
<dbReference type="InterPro" id="IPR001155">
    <property type="entry name" value="OxRdtase_FMN_N"/>
</dbReference>
<dbReference type="PANTHER" id="PTHR43303:SF4">
    <property type="entry name" value="NADPH DEHYDROGENASE C23G7.10C-RELATED"/>
    <property type="match status" value="1"/>
</dbReference>
<dbReference type="KEGG" id="sus:Acid_0685"/>
<dbReference type="FunCoup" id="Q02B80">
    <property type="interactions" value="365"/>
</dbReference>
<gene>
    <name evidence="7" type="ordered locus">Acid_0685</name>
</gene>
<dbReference type="HOGENOM" id="CLU_012153_2_0_0"/>
<dbReference type="PANTHER" id="PTHR43303">
    <property type="entry name" value="NADPH DEHYDROGENASE C23G7.10C-RELATED"/>
    <property type="match status" value="1"/>
</dbReference>
<keyword evidence="4" id="KW-0521">NADP</keyword>
<evidence type="ECO:0000313" key="7">
    <source>
        <dbReference type="EMBL" id="ABJ81686.1"/>
    </source>
</evidence>
<name>Q02B80_SOLUE</name>
<dbReference type="STRING" id="234267.Acid_0685"/>
<evidence type="ECO:0000256" key="5">
    <source>
        <dbReference type="ARBA" id="ARBA00023002"/>
    </source>
</evidence>
<dbReference type="EMBL" id="CP000473">
    <property type="protein sequence ID" value="ABJ81686.1"/>
    <property type="molecule type" value="Genomic_DNA"/>
</dbReference>
<organism evidence="7">
    <name type="scientific">Solibacter usitatus (strain Ellin6076)</name>
    <dbReference type="NCBI Taxonomy" id="234267"/>
    <lineage>
        <taxon>Bacteria</taxon>
        <taxon>Pseudomonadati</taxon>
        <taxon>Acidobacteriota</taxon>
        <taxon>Terriglobia</taxon>
        <taxon>Bryobacterales</taxon>
        <taxon>Solibacteraceae</taxon>
        <taxon>Candidatus Solibacter</taxon>
    </lineage>
</organism>
<dbReference type="CDD" id="cd02932">
    <property type="entry name" value="OYE_YqiM_FMN"/>
    <property type="match status" value="1"/>
</dbReference>
<dbReference type="GO" id="GO:0003959">
    <property type="term" value="F:NADPH dehydrogenase activity"/>
    <property type="evidence" value="ECO:0007669"/>
    <property type="project" value="InterPro"/>
</dbReference>
<feature type="domain" description="NADH:flavin oxidoreductase/NADH oxidase N-terminal" evidence="6">
    <location>
        <begin position="29"/>
        <end position="363"/>
    </location>
</feature>
<keyword evidence="5" id="KW-0560">Oxidoreductase</keyword>
<dbReference type="eggNOG" id="COG1902">
    <property type="taxonomic scope" value="Bacteria"/>
</dbReference>
<comment type="cofactor">
    <cofactor evidence="1">
        <name>FMN</name>
        <dbReference type="ChEBI" id="CHEBI:58210"/>
    </cofactor>
</comment>
<proteinExistence type="predicted"/>
<accession>Q02B80</accession>
<dbReference type="AlphaFoldDB" id="Q02B80"/>
<dbReference type="GO" id="GO:0010181">
    <property type="term" value="F:FMN binding"/>
    <property type="evidence" value="ECO:0007669"/>
    <property type="project" value="InterPro"/>
</dbReference>
<keyword evidence="2" id="KW-0285">Flavoprotein</keyword>
<dbReference type="SUPFAM" id="SSF51395">
    <property type="entry name" value="FMN-linked oxidoreductases"/>
    <property type="match status" value="1"/>
</dbReference>
<keyword evidence="3" id="KW-0288">FMN</keyword>
<dbReference type="InterPro" id="IPR044152">
    <property type="entry name" value="YqjM-like"/>
</dbReference>
<sequence length="378" mass="41113">MRPNEGWEGVWSSYLTVRSGSTCDTEQMLLTPLTLREVTLRNRIGVSPMCQYSSEDGFFNDWHLVHLGSRAAGGAGLVCTEATAVVPEGRISPHDAGIWKDEHIEFLTRITAFLHRHSAVAGIQLAHAGRKASVRRPWEGGTAIRESEGGWQAVAPSEIPFRDTDPTPHALSAGEIQGLVEAFAKAARRALQAGFDVVEIHGAHGYLIHEFCSPLSNQRTDQYGGSLVNRIRFALEVTEAVRSVWPAGLPVLYRISATDWVEGGWSPDDSVELARALKARGVDLIDCSSGGNSTAQKIPLVPGYQVPYAEKIRREAEIPTAAVGMITTAEQAEGIVSEGKADLVLLAREFLRDPYFPLHAAAELGEKPSPPLQYARAF</sequence>
<evidence type="ECO:0000256" key="2">
    <source>
        <dbReference type="ARBA" id="ARBA00022630"/>
    </source>
</evidence>
<protein>
    <submittedName>
        <fullName evidence="7">NADH:flavin oxidoreductase/NADH oxidase</fullName>
    </submittedName>
</protein>
<reference evidence="7" key="1">
    <citation type="submission" date="2006-10" db="EMBL/GenBank/DDBJ databases">
        <title>Complete sequence of Solibacter usitatus Ellin6076.</title>
        <authorList>
            <consortium name="US DOE Joint Genome Institute"/>
            <person name="Copeland A."/>
            <person name="Lucas S."/>
            <person name="Lapidus A."/>
            <person name="Barry K."/>
            <person name="Detter J.C."/>
            <person name="Glavina del Rio T."/>
            <person name="Hammon N."/>
            <person name="Israni S."/>
            <person name="Dalin E."/>
            <person name="Tice H."/>
            <person name="Pitluck S."/>
            <person name="Thompson L.S."/>
            <person name="Brettin T."/>
            <person name="Bruce D."/>
            <person name="Han C."/>
            <person name="Tapia R."/>
            <person name="Gilna P."/>
            <person name="Schmutz J."/>
            <person name="Larimer F."/>
            <person name="Land M."/>
            <person name="Hauser L."/>
            <person name="Kyrpides N."/>
            <person name="Mikhailova N."/>
            <person name="Janssen P.H."/>
            <person name="Kuske C.R."/>
            <person name="Richardson P."/>
        </authorList>
    </citation>
    <scope>NUCLEOTIDE SEQUENCE</scope>
    <source>
        <strain evidence="7">Ellin6076</strain>
    </source>
</reference>